<gene>
    <name evidence="1" type="ORF">D9M09_14535</name>
</gene>
<organism evidence="1 2">
    <name type="scientific">Janthinobacterium agaricidamnosum</name>
    <dbReference type="NCBI Taxonomy" id="55508"/>
    <lineage>
        <taxon>Bacteria</taxon>
        <taxon>Pseudomonadati</taxon>
        <taxon>Pseudomonadota</taxon>
        <taxon>Betaproteobacteria</taxon>
        <taxon>Burkholderiales</taxon>
        <taxon>Oxalobacteraceae</taxon>
        <taxon>Janthinobacterium</taxon>
    </lineage>
</organism>
<name>A0A3G2EAL7_9BURK</name>
<reference evidence="1 2" key="1">
    <citation type="submission" date="2018-10" db="EMBL/GenBank/DDBJ databases">
        <title>Effects of UV and annual dynamics of microbial communities in freshwater RAS systems.</title>
        <authorList>
            <person name="Bekkelund A.K."/>
            <person name="Hansen B.R."/>
            <person name="Stokken H."/>
            <person name="Eriksen B.F."/>
            <person name="Kashulin N.A."/>
        </authorList>
    </citation>
    <scope>NUCLEOTIDE SEQUENCE [LARGE SCALE GENOMIC DNA]</scope>
    <source>
        <strain evidence="1 2">BHSEK</strain>
    </source>
</reference>
<evidence type="ECO:0000313" key="2">
    <source>
        <dbReference type="Proteomes" id="UP000279594"/>
    </source>
</evidence>
<keyword evidence="2" id="KW-1185">Reference proteome</keyword>
<sequence length="241" mass="26602">MLMEWDEQWNQLGLDGISINGVFGSSSSKPQLFSLWSPKEGCAAHTMLAAVFECLPFDRCSGPAGELLEIVRSYLDLQPPVSIINYKPTHLRLAPWVHANDACEVESHLRMLADDGDLIVDASGMERFCGALTQLLPVEHLLKRRGEVRWIVRSEFSNALIQAGVAQSMIEIVPALPISRKGEPIVLGGIFVGSSELISFAKAGERMQLVRSFRKEYSLTIEQASKAAAELMEIVACHPMH</sequence>
<protein>
    <submittedName>
        <fullName evidence="1">Uncharacterized protein</fullName>
    </submittedName>
</protein>
<dbReference type="Proteomes" id="UP000279594">
    <property type="component" value="Chromosome"/>
</dbReference>
<dbReference type="AlphaFoldDB" id="A0A3G2EAL7"/>
<proteinExistence type="predicted"/>
<accession>A0A3G2EAL7</accession>
<dbReference type="EMBL" id="CP033019">
    <property type="protein sequence ID" value="AYM76880.1"/>
    <property type="molecule type" value="Genomic_DNA"/>
</dbReference>
<evidence type="ECO:0000313" key="1">
    <source>
        <dbReference type="EMBL" id="AYM76880.1"/>
    </source>
</evidence>